<accession>A0ABY9JZN6</accession>
<proteinExistence type="inferred from homology"/>
<sequence length="219" mass="25135">MLVNTAKRDSRSVETAEIESTVYGPKIAFTEHIDTNLNIIKHRIDDDKLRIDSLSVGDRVHTDVKIVYIEDVTDKKLVDTIKKRLNDLTVDDVLDSSLLVQMIEDNSWTIFPQFLITELPDRFSMSLLRGKIGILVDKSSMSIICPSSFLSFFESMEDLYMHWSMATFIRWVRIVFNVYFCHFNSCLCGCLNVSLRGNSASAINFFRTVKSKCPLSPRF</sequence>
<keyword evidence="5" id="KW-0472">Membrane</keyword>
<dbReference type="Proteomes" id="UP001197974">
    <property type="component" value="Chromosome"/>
</dbReference>
<evidence type="ECO:0000256" key="5">
    <source>
        <dbReference type="ARBA" id="ARBA00023136"/>
    </source>
</evidence>
<evidence type="ECO:0000256" key="2">
    <source>
        <dbReference type="ARBA" id="ARBA00005278"/>
    </source>
</evidence>
<gene>
    <name evidence="6" type="ORF">LC087_02820</name>
</gene>
<evidence type="ECO:0000256" key="3">
    <source>
        <dbReference type="ARBA" id="ARBA00022692"/>
    </source>
</evidence>
<dbReference type="InterPro" id="IPR050768">
    <property type="entry name" value="UPF0353/GerABKA_families"/>
</dbReference>
<protein>
    <submittedName>
        <fullName evidence="6">Spore germination protein</fullName>
    </submittedName>
</protein>
<keyword evidence="4" id="KW-1133">Transmembrane helix</keyword>
<dbReference type="RefSeq" id="WP_306020749.1">
    <property type="nucleotide sequence ID" value="NZ_CP129013.1"/>
</dbReference>
<dbReference type="EMBL" id="CP129013">
    <property type="protein sequence ID" value="WLR44243.1"/>
    <property type="molecule type" value="Genomic_DNA"/>
</dbReference>
<dbReference type="PANTHER" id="PTHR22550">
    <property type="entry name" value="SPORE GERMINATION PROTEIN"/>
    <property type="match status" value="1"/>
</dbReference>
<reference evidence="6 7" key="1">
    <citation type="submission" date="2023-06" db="EMBL/GenBank/DDBJ databases">
        <title>Five Gram-positive bacteria isolated from mangrove sediments in Shenzhen, Guangdong, China.</title>
        <authorList>
            <person name="Yu S."/>
            <person name="Zheng W."/>
            <person name="Huang Y."/>
        </authorList>
    </citation>
    <scope>NUCLEOTIDE SEQUENCE [LARGE SCALE GENOMIC DNA]</scope>
    <source>
        <strain evidence="6 7">SaN35-3</strain>
    </source>
</reference>
<evidence type="ECO:0000313" key="7">
    <source>
        <dbReference type="Proteomes" id="UP001197974"/>
    </source>
</evidence>
<name>A0ABY9JZN6_9BACI</name>
<keyword evidence="3" id="KW-0812">Transmembrane</keyword>
<dbReference type="PANTHER" id="PTHR22550:SF5">
    <property type="entry name" value="LEUCINE ZIPPER PROTEIN 4"/>
    <property type="match status" value="1"/>
</dbReference>
<evidence type="ECO:0000256" key="4">
    <source>
        <dbReference type="ARBA" id="ARBA00022989"/>
    </source>
</evidence>
<keyword evidence="7" id="KW-1185">Reference proteome</keyword>
<comment type="subcellular location">
    <subcellularLocation>
        <location evidence="1">Membrane</location>
        <topology evidence="1">Multi-pass membrane protein</topology>
    </subcellularLocation>
</comment>
<dbReference type="Pfam" id="PF03323">
    <property type="entry name" value="GerA"/>
    <property type="match status" value="1"/>
</dbReference>
<organism evidence="6 7">
    <name type="scientific">Bacillus carboniphilus</name>
    <dbReference type="NCBI Taxonomy" id="86663"/>
    <lineage>
        <taxon>Bacteria</taxon>
        <taxon>Bacillati</taxon>
        <taxon>Bacillota</taxon>
        <taxon>Bacilli</taxon>
        <taxon>Bacillales</taxon>
        <taxon>Bacillaceae</taxon>
        <taxon>Bacillus</taxon>
    </lineage>
</organism>
<evidence type="ECO:0000256" key="1">
    <source>
        <dbReference type="ARBA" id="ARBA00004141"/>
    </source>
</evidence>
<evidence type="ECO:0000313" key="6">
    <source>
        <dbReference type="EMBL" id="WLR44243.1"/>
    </source>
</evidence>
<comment type="similarity">
    <text evidence="2">Belongs to the GerABKA family.</text>
</comment>
<dbReference type="InterPro" id="IPR004995">
    <property type="entry name" value="Spore_Ger"/>
</dbReference>